<dbReference type="EMBL" id="VHSG01000029">
    <property type="protein sequence ID" value="TQV68143.1"/>
    <property type="molecule type" value="Genomic_DNA"/>
</dbReference>
<evidence type="ECO:0000256" key="8">
    <source>
        <dbReference type="SAM" id="MobiDB-lite"/>
    </source>
</evidence>
<feature type="compositionally biased region" description="Basic and acidic residues" evidence="8">
    <location>
        <begin position="93"/>
        <end position="106"/>
    </location>
</feature>
<dbReference type="AlphaFoldDB" id="A0A545ST52"/>
<comment type="subcellular location">
    <subcellularLocation>
        <location evidence="1">Membrane</location>
        <topology evidence="1">Single-pass membrane protein</topology>
    </subcellularLocation>
</comment>
<keyword evidence="2" id="KW-0813">Transport</keyword>
<evidence type="ECO:0000256" key="3">
    <source>
        <dbReference type="ARBA" id="ARBA00022692"/>
    </source>
</evidence>
<dbReference type="Gene3D" id="1.20.5.3310">
    <property type="match status" value="1"/>
</dbReference>
<evidence type="ECO:0000256" key="5">
    <source>
        <dbReference type="ARBA" id="ARBA00022989"/>
    </source>
</evidence>
<evidence type="ECO:0000313" key="10">
    <source>
        <dbReference type="EMBL" id="TQV68143.1"/>
    </source>
</evidence>
<evidence type="ECO:0000313" key="11">
    <source>
        <dbReference type="Proteomes" id="UP000319732"/>
    </source>
</evidence>
<name>A0A545ST52_9GAMM</name>
<accession>A0A545ST52</accession>
<keyword evidence="6" id="KW-0811">Translocation</keyword>
<dbReference type="RefSeq" id="WP_142929484.1">
    <property type="nucleotide sequence ID" value="NZ_ML660107.1"/>
</dbReference>
<feature type="transmembrane region" description="Helical" evidence="9">
    <location>
        <begin position="6"/>
        <end position="22"/>
    </location>
</feature>
<proteinExistence type="predicted"/>
<organism evidence="10 11">
    <name type="scientific">Exilibacterium tricleocarpae</name>
    <dbReference type="NCBI Taxonomy" id="2591008"/>
    <lineage>
        <taxon>Bacteria</taxon>
        <taxon>Pseudomonadati</taxon>
        <taxon>Pseudomonadota</taxon>
        <taxon>Gammaproteobacteria</taxon>
        <taxon>Cellvibrionales</taxon>
        <taxon>Cellvibrionaceae</taxon>
        <taxon>Exilibacterium</taxon>
    </lineage>
</organism>
<evidence type="ECO:0000256" key="4">
    <source>
        <dbReference type="ARBA" id="ARBA00022927"/>
    </source>
</evidence>
<dbReference type="PRINTS" id="PR01506">
    <property type="entry name" value="TATBPROTEIN"/>
</dbReference>
<sequence length="125" mass="14356">MFDIGWIELLFIAAMMLVVVGPKDMPKLLNMLGRLFGRARRVYSDLFQGIRQLEQEVDVATRDASNDLNWHNHLPESIRDLPDDFVPGTMTAEQHRARQAEFERARQQASTPPPATQQPGDQRRD</sequence>
<keyword evidence="5 9" id="KW-1133">Transmembrane helix</keyword>
<keyword evidence="4" id="KW-0653">Protein transport</keyword>
<evidence type="ECO:0000256" key="2">
    <source>
        <dbReference type="ARBA" id="ARBA00022448"/>
    </source>
</evidence>
<evidence type="ECO:0000256" key="7">
    <source>
        <dbReference type="ARBA" id="ARBA00023136"/>
    </source>
</evidence>
<dbReference type="Proteomes" id="UP000319732">
    <property type="component" value="Unassembled WGS sequence"/>
</dbReference>
<evidence type="ECO:0000256" key="1">
    <source>
        <dbReference type="ARBA" id="ARBA00004167"/>
    </source>
</evidence>
<protein>
    <submittedName>
        <fullName evidence="10">Preprotein translocase subunit TatB</fullName>
    </submittedName>
</protein>
<evidence type="ECO:0000256" key="6">
    <source>
        <dbReference type="ARBA" id="ARBA00023010"/>
    </source>
</evidence>
<evidence type="ECO:0000256" key="9">
    <source>
        <dbReference type="SAM" id="Phobius"/>
    </source>
</evidence>
<reference evidence="10 11" key="1">
    <citation type="submission" date="2019-06" db="EMBL/GenBank/DDBJ databases">
        <title>Whole genome sequence for Cellvibrionaceae sp. R142.</title>
        <authorList>
            <person name="Wang G."/>
        </authorList>
    </citation>
    <scope>NUCLEOTIDE SEQUENCE [LARGE SCALE GENOMIC DNA]</scope>
    <source>
        <strain evidence="10 11">R142</strain>
    </source>
</reference>
<keyword evidence="11" id="KW-1185">Reference proteome</keyword>
<keyword evidence="3 9" id="KW-0812">Transmembrane</keyword>
<feature type="region of interest" description="Disordered" evidence="8">
    <location>
        <begin position="85"/>
        <end position="125"/>
    </location>
</feature>
<dbReference type="OrthoDB" id="9816005at2"/>
<comment type="caution">
    <text evidence="10">The sequence shown here is derived from an EMBL/GenBank/DDBJ whole genome shotgun (WGS) entry which is preliminary data.</text>
</comment>
<keyword evidence="7 9" id="KW-0472">Membrane</keyword>
<dbReference type="InterPro" id="IPR003369">
    <property type="entry name" value="TatA/B/E"/>
</dbReference>
<dbReference type="Pfam" id="PF02416">
    <property type="entry name" value="TatA_B_E"/>
    <property type="match status" value="1"/>
</dbReference>
<gene>
    <name evidence="10" type="ORF">FKG94_23930</name>
</gene>